<dbReference type="AlphaFoldDB" id="A0A0F9RY45"/>
<accession>A0A0F9RY45</accession>
<sequence>MRKSFEFTVKSIKVKIINAWFSGAKLYVNGDLRDTDKTLFAFRNNTLLSANLGELGILEIKPLSGLITVEMDAYLVNDKNIQHVYSSHKRLSLKEQRAAR</sequence>
<proteinExistence type="predicted"/>
<name>A0A0F9RY45_9ZZZZ</name>
<evidence type="ECO:0000313" key="1">
    <source>
        <dbReference type="EMBL" id="KKN54827.1"/>
    </source>
</evidence>
<protein>
    <submittedName>
        <fullName evidence="1">Uncharacterized protein</fullName>
    </submittedName>
</protein>
<gene>
    <name evidence="1" type="ORF">LCGC14_0588380</name>
</gene>
<reference evidence="1" key="1">
    <citation type="journal article" date="2015" name="Nature">
        <title>Complex archaea that bridge the gap between prokaryotes and eukaryotes.</title>
        <authorList>
            <person name="Spang A."/>
            <person name="Saw J.H."/>
            <person name="Jorgensen S.L."/>
            <person name="Zaremba-Niedzwiedzka K."/>
            <person name="Martijn J."/>
            <person name="Lind A.E."/>
            <person name="van Eijk R."/>
            <person name="Schleper C."/>
            <person name="Guy L."/>
            <person name="Ettema T.J."/>
        </authorList>
    </citation>
    <scope>NUCLEOTIDE SEQUENCE</scope>
</reference>
<comment type="caution">
    <text evidence="1">The sequence shown here is derived from an EMBL/GenBank/DDBJ whole genome shotgun (WGS) entry which is preliminary data.</text>
</comment>
<organism evidence="1">
    <name type="scientific">marine sediment metagenome</name>
    <dbReference type="NCBI Taxonomy" id="412755"/>
    <lineage>
        <taxon>unclassified sequences</taxon>
        <taxon>metagenomes</taxon>
        <taxon>ecological metagenomes</taxon>
    </lineage>
</organism>
<dbReference type="EMBL" id="LAZR01000910">
    <property type="protein sequence ID" value="KKN54827.1"/>
    <property type="molecule type" value="Genomic_DNA"/>
</dbReference>